<gene>
    <name evidence="1" type="ORF">NS331_01065</name>
</gene>
<dbReference type="Proteomes" id="UP000072741">
    <property type="component" value="Unassembled WGS sequence"/>
</dbReference>
<keyword evidence="2" id="KW-1185">Reference proteome</keyword>
<dbReference type="Pfam" id="PF13563">
    <property type="entry name" value="2_5_RNA_ligase2"/>
    <property type="match status" value="1"/>
</dbReference>
<protein>
    <recommendedName>
        <fullName evidence="3">2'-5' RNA ligase superfamily protein</fullName>
    </recommendedName>
</protein>
<dbReference type="OrthoDB" id="793003at2"/>
<evidence type="ECO:0008006" key="3">
    <source>
        <dbReference type="Google" id="ProtNLM"/>
    </source>
</evidence>
<accession>A0A147HC48</accession>
<reference evidence="1 2" key="1">
    <citation type="journal article" date="2016" name="Front. Microbiol.">
        <title>Genomic Resource of Rice Seed Associated Bacteria.</title>
        <authorList>
            <person name="Midha S."/>
            <person name="Bansal K."/>
            <person name="Sharma S."/>
            <person name="Kumar N."/>
            <person name="Patil P.P."/>
            <person name="Chaudhry V."/>
            <person name="Patil P.B."/>
        </authorList>
    </citation>
    <scope>NUCLEOTIDE SEQUENCE [LARGE SCALE GENOMIC DNA]</scope>
    <source>
        <strain evidence="1 2">NS331</strain>
    </source>
</reference>
<sequence>MTPTALILTLRMDPASAAHYTRLRRAHFPPERNWLDAHITLFHALPLTALDEVQRDLRACAATTPAFTLQVERVRFLGGGVAYDLAAAEALALRRTLAARWAGLLGRQDRQWRGPLHVTVQNKVRPDAARALHAELARDFVPHTVQTTGLDLWYYLGGPWRAVGGWPFRSLGAAEDAVQAR</sequence>
<dbReference type="Gene3D" id="3.90.1140.10">
    <property type="entry name" value="Cyclic phosphodiesterase"/>
    <property type="match status" value="1"/>
</dbReference>
<dbReference type="EMBL" id="LDSL01000009">
    <property type="protein sequence ID" value="KTT27643.1"/>
    <property type="molecule type" value="Genomic_DNA"/>
</dbReference>
<dbReference type="AlphaFoldDB" id="A0A147HC48"/>
<evidence type="ECO:0000313" key="2">
    <source>
        <dbReference type="Proteomes" id="UP000072741"/>
    </source>
</evidence>
<comment type="caution">
    <text evidence="1">The sequence shown here is derived from an EMBL/GenBank/DDBJ whole genome shotgun (WGS) entry which is preliminary data.</text>
</comment>
<evidence type="ECO:0000313" key="1">
    <source>
        <dbReference type="EMBL" id="KTT27643.1"/>
    </source>
</evidence>
<dbReference type="InterPro" id="IPR009097">
    <property type="entry name" value="Cyclic_Pdiesterase"/>
</dbReference>
<dbReference type="SUPFAM" id="SSF55144">
    <property type="entry name" value="LigT-like"/>
    <property type="match status" value="1"/>
</dbReference>
<proteinExistence type="predicted"/>
<organism evidence="1 2">
    <name type="scientific">Pseudacidovorax intermedius</name>
    <dbReference type="NCBI Taxonomy" id="433924"/>
    <lineage>
        <taxon>Bacteria</taxon>
        <taxon>Pseudomonadati</taxon>
        <taxon>Pseudomonadota</taxon>
        <taxon>Betaproteobacteria</taxon>
        <taxon>Burkholderiales</taxon>
        <taxon>Comamonadaceae</taxon>
        <taxon>Pseudacidovorax</taxon>
    </lineage>
</organism>
<name>A0A147HC48_9BURK</name>
<dbReference type="PATRIC" id="fig|433924.3.peg.5003"/>